<evidence type="ECO:0000256" key="2">
    <source>
        <dbReference type="ARBA" id="ARBA00022741"/>
    </source>
</evidence>
<proteinExistence type="inferred from homology"/>
<gene>
    <name evidence="5" type="ORF">FD46_GL000143</name>
</gene>
<feature type="domain" description="AAA+ ATPase" evidence="4">
    <location>
        <begin position="149"/>
        <end position="273"/>
    </location>
</feature>
<reference evidence="5 6" key="1">
    <citation type="journal article" date="2015" name="Genome Announc.">
        <title>Expanding the biotechnology potential of lactobacilli through comparative genomics of 213 strains and associated genera.</title>
        <authorList>
            <person name="Sun Z."/>
            <person name="Harris H.M."/>
            <person name="McCann A."/>
            <person name="Guo C."/>
            <person name="Argimon S."/>
            <person name="Zhang W."/>
            <person name="Yang X."/>
            <person name="Jeffery I.B."/>
            <person name="Cooney J.C."/>
            <person name="Kagawa T.F."/>
            <person name="Liu W."/>
            <person name="Song Y."/>
            <person name="Salvetti E."/>
            <person name="Wrobel A."/>
            <person name="Rasinkangas P."/>
            <person name="Parkhill J."/>
            <person name="Rea M.C."/>
            <person name="O'Sullivan O."/>
            <person name="Ritari J."/>
            <person name="Douillard F.P."/>
            <person name="Paul Ross R."/>
            <person name="Yang R."/>
            <person name="Briner A.E."/>
            <person name="Felis G.E."/>
            <person name="de Vos W.M."/>
            <person name="Barrangou R."/>
            <person name="Klaenhammer T.R."/>
            <person name="Caufield P.W."/>
            <person name="Cui Y."/>
            <person name="Zhang H."/>
            <person name="O'Toole P.W."/>
        </authorList>
    </citation>
    <scope>NUCLEOTIDE SEQUENCE [LARGE SCALE GENOMIC DNA]</scope>
    <source>
        <strain evidence="5 6">DSM 19972</strain>
    </source>
</reference>
<protein>
    <submittedName>
        <fullName evidence="5">ComG operon protein 1</fullName>
    </submittedName>
</protein>
<dbReference type="NCBIfam" id="NF041000">
    <property type="entry name" value="ATPase_ComGA"/>
    <property type="match status" value="1"/>
</dbReference>
<comment type="similarity">
    <text evidence="1">Belongs to the GSP E family.</text>
</comment>
<dbReference type="GO" id="GO:0005524">
    <property type="term" value="F:ATP binding"/>
    <property type="evidence" value="ECO:0007669"/>
    <property type="project" value="UniProtKB-KW"/>
</dbReference>
<dbReference type="InterPro" id="IPR047667">
    <property type="entry name" value="ATPase_ComGA"/>
</dbReference>
<dbReference type="STRING" id="1423777.FD46_GL000143"/>
<dbReference type="Gene3D" id="3.40.50.300">
    <property type="entry name" value="P-loop containing nucleotide triphosphate hydrolases"/>
    <property type="match status" value="1"/>
</dbReference>
<evidence type="ECO:0000259" key="4">
    <source>
        <dbReference type="SMART" id="SM00382"/>
    </source>
</evidence>
<accession>A0A0R1MJD8</accession>
<dbReference type="PANTHER" id="PTHR30258">
    <property type="entry name" value="TYPE II SECRETION SYSTEM PROTEIN GSPE-RELATED"/>
    <property type="match status" value="1"/>
</dbReference>
<dbReference type="AlphaFoldDB" id="A0A0R1MJD8"/>
<dbReference type="PANTHER" id="PTHR30258:SF2">
    <property type="entry name" value="COMG OPERON PROTEIN 1"/>
    <property type="match status" value="1"/>
</dbReference>
<dbReference type="InterPro" id="IPR001482">
    <property type="entry name" value="T2SS/T4SS_dom"/>
</dbReference>
<evidence type="ECO:0000256" key="1">
    <source>
        <dbReference type="ARBA" id="ARBA00006611"/>
    </source>
</evidence>
<dbReference type="Proteomes" id="UP000051686">
    <property type="component" value="Unassembled WGS sequence"/>
</dbReference>
<keyword evidence="6" id="KW-1185">Reference proteome</keyword>
<sequence length="344" mass="39400">MPYLFLAQKNKITYLVLGGDEVVTKSLNELLKIAIEKEASDIFFMPKENCYLIKLNIAGELKFLKKIEKISGVQMINNLKYRANMMLSEHRRPQTGAMEIAEQIYGRLSSVGDFLGRESLVIRLIYQKKTEGMFFFQEQFENVVNNLQKKGLILFSGPVGSGKTTTMYHVARQLKKQVMCIEDPVEINEPSFLQLQVNEKAQMTYAELIKSALRHRPDVFIIGEIRDKETATSVINAALSGHLVISTVHAANVNGVIRRMLALGAHFEDLNQTLNLICYQRLLPTVQGESKVLFDQLFFDTPDTLDFIKNNGSNKMTMNWRMRLEKCLENQWITQQTFVKYLEG</sequence>
<organism evidence="5 6">
    <name type="scientific">Liquorilactobacillus oeni DSM 19972</name>
    <dbReference type="NCBI Taxonomy" id="1423777"/>
    <lineage>
        <taxon>Bacteria</taxon>
        <taxon>Bacillati</taxon>
        <taxon>Bacillota</taxon>
        <taxon>Bacilli</taxon>
        <taxon>Lactobacillales</taxon>
        <taxon>Lactobacillaceae</taxon>
        <taxon>Liquorilactobacillus</taxon>
    </lineage>
</organism>
<keyword evidence="2" id="KW-0547">Nucleotide-binding</keyword>
<name>A0A0R1MJD8_9LACO</name>
<dbReference type="SUPFAM" id="SSF52540">
    <property type="entry name" value="P-loop containing nucleoside triphosphate hydrolases"/>
    <property type="match status" value="1"/>
</dbReference>
<dbReference type="InterPro" id="IPR003593">
    <property type="entry name" value="AAA+_ATPase"/>
</dbReference>
<evidence type="ECO:0000256" key="3">
    <source>
        <dbReference type="ARBA" id="ARBA00022840"/>
    </source>
</evidence>
<dbReference type="CDD" id="cd01129">
    <property type="entry name" value="PulE-GspE-like"/>
    <property type="match status" value="1"/>
</dbReference>
<dbReference type="EMBL" id="AZEH01000042">
    <property type="protein sequence ID" value="KRL03976.1"/>
    <property type="molecule type" value="Genomic_DNA"/>
</dbReference>
<dbReference type="PATRIC" id="fig|1423777.3.peg.148"/>
<dbReference type="InterPro" id="IPR027417">
    <property type="entry name" value="P-loop_NTPase"/>
</dbReference>
<dbReference type="GO" id="GO:0016887">
    <property type="term" value="F:ATP hydrolysis activity"/>
    <property type="evidence" value="ECO:0007669"/>
    <property type="project" value="TreeGrafter"/>
</dbReference>
<dbReference type="GO" id="GO:0005886">
    <property type="term" value="C:plasma membrane"/>
    <property type="evidence" value="ECO:0007669"/>
    <property type="project" value="TreeGrafter"/>
</dbReference>
<dbReference type="Pfam" id="PF00437">
    <property type="entry name" value="T2SSE"/>
    <property type="match status" value="1"/>
</dbReference>
<dbReference type="Gene3D" id="3.30.450.90">
    <property type="match status" value="1"/>
</dbReference>
<dbReference type="SMART" id="SM00382">
    <property type="entry name" value="AAA"/>
    <property type="match status" value="1"/>
</dbReference>
<evidence type="ECO:0000313" key="6">
    <source>
        <dbReference type="Proteomes" id="UP000051686"/>
    </source>
</evidence>
<keyword evidence="3" id="KW-0067">ATP-binding</keyword>
<evidence type="ECO:0000313" key="5">
    <source>
        <dbReference type="EMBL" id="KRL03976.1"/>
    </source>
</evidence>
<comment type="caution">
    <text evidence="5">The sequence shown here is derived from an EMBL/GenBank/DDBJ whole genome shotgun (WGS) entry which is preliminary data.</text>
</comment>